<proteinExistence type="predicted"/>
<keyword evidence="3" id="KW-1185">Reference proteome</keyword>
<feature type="region of interest" description="Disordered" evidence="1">
    <location>
        <begin position="60"/>
        <end position="82"/>
    </location>
</feature>
<reference evidence="2 3" key="1">
    <citation type="submission" date="2020-02" db="EMBL/GenBank/DDBJ databases">
        <title>A chromosome-scale genome assembly of the black bullhead catfish (Ameiurus melas).</title>
        <authorList>
            <person name="Wen M."/>
            <person name="Zham M."/>
            <person name="Cabau C."/>
            <person name="Klopp C."/>
            <person name="Donnadieu C."/>
            <person name="Roques C."/>
            <person name="Bouchez O."/>
            <person name="Lampietro C."/>
            <person name="Jouanno E."/>
            <person name="Herpin A."/>
            <person name="Louis A."/>
            <person name="Berthelot C."/>
            <person name="Parey E."/>
            <person name="Roest-Crollius H."/>
            <person name="Braasch I."/>
            <person name="Postlethwait J."/>
            <person name="Robinson-Rechavi M."/>
            <person name="Echchiki A."/>
            <person name="Begum T."/>
            <person name="Montfort J."/>
            <person name="Schartl M."/>
            <person name="Bobe J."/>
            <person name="Guiguen Y."/>
        </authorList>
    </citation>
    <scope>NUCLEOTIDE SEQUENCE [LARGE SCALE GENOMIC DNA]</scope>
    <source>
        <strain evidence="2">M_S1</strain>
        <tissue evidence="2">Blood</tissue>
    </source>
</reference>
<dbReference type="EMBL" id="JAAGNN010000014">
    <property type="protein sequence ID" value="KAF4080688.1"/>
    <property type="molecule type" value="Genomic_DNA"/>
</dbReference>
<evidence type="ECO:0000256" key="1">
    <source>
        <dbReference type="SAM" id="MobiDB-lite"/>
    </source>
</evidence>
<protein>
    <submittedName>
        <fullName evidence="2">Uncharacterized protein</fullName>
    </submittedName>
</protein>
<sequence length="82" mass="9141">METPDLDTDNVTPPTNIHKLQRKRSDPSEPSCVSMKTDASMDLLLNFRNKNSSSVHRVLQNSGERREQNIITATGHNPEPAA</sequence>
<feature type="non-terminal residue" evidence="2">
    <location>
        <position position="1"/>
    </location>
</feature>
<organism evidence="2 3">
    <name type="scientific">Ameiurus melas</name>
    <name type="common">Black bullhead</name>
    <name type="synonym">Silurus melas</name>
    <dbReference type="NCBI Taxonomy" id="219545"/>
    <lineage>
        <taxon>Eukaryota</taxon>
        <taxon>Metazoa</taxon>
        <taxon>Chordata</taxon>
        <taxon>Craniata</taxon>
        <taxon>Vertebrata</taxon>
        <taxon>Euteleostomi</taxon>
        <taxon>Actinopterygii</taxon>
        <taxon>Neopterygii</taxon>
        <taxon>Teleostei</taxon>
        <taxon>Ostariophysi</taxon>
        <taxon>Siluriformes</taxon>
        <taxon>Ictaluridae</taxon>
        <taxon>Ameiurus</taxon>
    </lineage>
</organism>
<name>A0A7J6AGS4_AMEME</name>
<gene>
    <name evidence="2" type="ORF">AMELA_G00174220</name>
</gene>
<dbReference type="AlphaFoldDB" id="A0A7J6AGS4"/>
<dbReference type="Proteomes" id="UP000593565">
    <property type="component" value="Unassembled WGS sequence"/>
</dbReference>
<accession>A0A7J6AGS4</accession>
<feature type="region of interest" description="Disordered" evidence="1">
    <location>
        <begin position="1"/>
        <end position="34"/>
    </location>
</feature>
<comment type="caution">
    <text evidence="2">The sequence shown here is derived from an EMBL/GenBank/DDBJ whole genome shotgun (WGS) entry which is preliminary data.</text>
</comment>
<evidence type="ECO:0000313" key="3">
    <source>
        <dbReference type="Proteomes" id="UP000593565"/>
    </source>
</evidence>
<evidence type="ECO:0000313" key="2">
    <source>
        <dbReference type="EMBL" id="KAF4080688.1"/>
    </source>
</evidence>